<name>U5WZ69_MYCKA</name>
<proteinExistence type="predicted"/>
<reference evidence="1 2" key="1">
    <citation type="submission" date="2013-10" db="EMBL/GenBank/DDBJ databases">
        <title>Genome sequence of Mycobacterium kansasii.</title>
        <authorList>
            <consortium name="McGill University Mycobacterium genome consortium"/>
            <person name="Veyrier F.J."/>
            <person name="Behr M.A."/>
        </authorList>
    </citation>
    <scope>NUCLEOTIDE SEQUENCE [LARGE SCALE GENOMIC DNA]</scope>
    <source>
        <strain evidence="1 2">ATCC 12478</strain>
    </source>
</reference>
<dbReference type="HOGENOM" id="CLU_3382791_0_0_11"/>
<evidence type="ECO:0000313" key="2">
    <source>
        <dbReference type="Proteomes" id="UP000017786"/>
    </source>
</evidence>
<protein>
    <submittedName>
        <fullName evidence="1">Uncharacterized protein</fullName>
    </submittedName>
</protein>
<evidence type="ECO:0000313" key="1">
    <source>
        <dbReference type="EMBL" id="AGZ54439.1"/>
    </source>
</evidence>
<dbReference type="KEGG" id="mkn:MKAN_23780"/>
<gene>
    <name evidence="1" type="ORF">MKAN_23780</name>
</gene>
<dbReference type="Proteomes" id="UP000017786">
    <property type="component" value="Chromosome"/>
</dbReference>
<sequence length="33" mass="3261">MVWVKSVSAATADACGETGLAVYEVLGIAGFGS</sequence>
<organism evidence="1 2">
    <name type="scientific">Mycobacterium kansasii ATCC 12478</name>
    <dbReference type="NCBI Taxonomy" id="557599"/>
    <lineage>
        <taxon>Bacteria</taxon>
        <taxon>Bacillati</taxon>
        <taxon>Actinomycetota</taxon>
        <taxon>Actinomycetes</taxon>
        <taxon>Mycobacteriales</taxon>
        <taxon>Mycobacteriaceae</taxon>
        <taxon>Mycobacterium</taxon>
    </lineage>
</organism>
<accession>U5WZ69</accession>
<dbReference type="EMBL" id="CP006835">
    <property type="protein sequence ID" value="AGZ54439.1"/>
    <property type="molecule type" value="Genomic_DNA"/>
</dbReference>
<dbReference type="AlphaFoldDB" id="U5WZ69"/>